<proteinExistence type="predicted"/>
<evidence type="ECO:0000256" key="5">
    <source>
        <dbReference type="ARBA" id="ARBA00023136"/>
    </source>
</evidence>
<feature type="transmembrane region" description="Helical" evidence="6">
    <location>
        <begin position="70"/>
        <end position="87"/>
    </location>
</feature>
<evidence type="ECO:0000313" key="8">
    <source>
        <dbReference type="EMBL" id="CAB4835438.1"/>
    </source>
</evidence>
<dbReference type="EMBL" id="CAFBMH010000161">
    <property type="protein sequence ID" value="CAB4933814.1"/>
    <property type="molecule type" value="Genomic_DNA"/>
</dbReference>
<feature type="transmembrane region" description="Helical" evidence="6">
    <location>
        <begin position="107"/>
        <end position="128"/>
    </location>
</feature>
<evidence type="ECO:0000313" key="7">
    <source>
        <dbReference type="EMBL" id="CAB4751175.1"/>
    </source>
</evidence>
<dbReference type="InterPro" id="IPR003339">
    <property type="entry name" value="ABC/ECF_trnsptr_transmembrane"/>
</dbReference>
<gene>
    <name evidence="7" type="ORF">UFOPK2754_01814</name>
    <name evidence="8" type="ORF">UFOPK3139_02460</name>
    <name evidence="9" type="ORF">UFOPK3543_02827</name>
    <name evidence="10" type="ORF">UFOPK3967_02881</name>
</gene>
<dbReference type="GO" id="GO:0006824">
    <property type="term" value="P:cobalt ion transport"/>
    <property type="evidence" value="ECO:0007669"/>
    <property type="project" value="InterPro"/>
</dbReference>
<comment type="subcellular location">
    <subcellularLocation>
        <location evidence="1">Cell membrane</location>
        <topology evidence="1">Multi-pass membrane protein</topology>
    </subcellularLocation>
</comment>
<sequence length="251" mass="27256">MSGAHTQLLAPYGRLHAIPGANKIAATAAWVLLVTFTPRAAFWAFAAHALCVVGIIAYARVPVAHVARRLTIELPFVAFACALPIIGSGNRIGIFGVSLSERGLWAMWAILAKGTLGVAASIVLAATTPVSELLRGLERLRVPTLFVGISGFMVRYSDVLLDELRRMRIARLSRGHDPRWLWQSRAIGATAGTLFVRSFERGERVHIAMLSRGYDGRMPTFRAEQTMRSTALVFVPVAFALVVVVVARVLA</sequence>
<feature type="transmembrane region" description="Helical" evidence="6">
    <location>
        <begin position="40"/>
        <end position="58"/>
    </location>
</feature>
<evidence type="ECO:0000256" key="6">
    <source>
        <dbReference type="SAM" id="Phobius"/>
    </source>
</evidence>
<keyword evidence="4 6" id="KW-1133">Transmembrane helix</keyword>
<accession>A0A6J7ASM9</accession>
<dbReference type="EMBL" id="CAEZYR010000066">
    <property type="protein sequence ID" value="CAB4751175.1"/>
    <property type="molecule type" value="Genomic_DNA"/>
</dbReference>
<name>A0A6J7ASM9_9ZZZZ</name>
<keyword evidence="5 6" id="KW-0472">Membrane</keyword>
<evidence type="ECO:0000256" key="4">
    <source>
        <dbReference type="ARBA" id="ARBA00022989"/>
    </source>
</evidence>
<dbReference type="PANTHER" id="PTHR34857:SF2">
    <property type="entry name" value="SLL0384 PROTEIN"/>
    <property type="match status" value="1"/>
</dbReference>
<dbReference type="NCBIfam" id="TIGR02454">
    <property type="entry name" value="ECF_T_CbiQ"/>
    <property type="match status" value="1"/>
</dbReference>
<dbReference type="PANTHER" id="PTHR34857">
    <property type="entry name" value="SLL0384 PROTEIN"/>
    <property type="match status" value="1"/>
</dbReference>
<keyword evidence="3 6" id="KW-0812">Transmembrane</keyword>
<dbReference type="GO" id="GO:0043190">
    <property type="term" value="C:ATP-binding cassette (ABC) transporter complex"/>
    <property type="evidence" value="ECO:0007669"/>
    <property type="project" value="InterPro"/>
</dbReference>
<evidence type="ECO:0000256" key="1">
    <source>
        <dbReference type="ARBA" id="ARBA00004651"/>
    </source>
</evidence>
<organism evidence="8">
    <name type="scientific">freshwater metagenome</name>
    <dbReference type="NCBI Taxonomy" id="449393"/>
    <lineage>
        <taxon>unclassified sequences</taxon>
        <taxon>metagenomes</taxon>
        <taxon>ecological metagenomes</taxon>
    </lineage>
</organism>
<protein>
    <submittedName>
        <fullName evidence="8">Unannotated protein</fullName>
    </submittedName>
</protein>
<keyword evidence="2" id="KW-1003">Cell membrane</keyword>
<reference evidence="8" key="1">
    <citation type="submission" date="2020-05" db="EMBL/GenBank/DDBJ databases">
        <authorList>
            <person name="Chiriac C."/>
            <person name="Salcher M."/>
            <person name="Ghai R."/>
            <person name="Kavagutti S V."/>
        </authorList>
    </citation>
    <scope>NUCLEOTIDE SEQUENCE</scope>
</reference>
<dbReference type="AlphaFoldDB" id="A0A6J7ASM9"/>
<dbReference type="EMBL" id="CAFBOS010000260">
    <property type="protein sequence ID" value="CAB5023042.1"/>
    <property type="molecule type" value="Genomic_DNA"/>
</dbReference>
<feature type="transmembrane region" description="Helical" evidence="6">
    <location>
        <begin position="231"/>
        <end position="250"/>
    </location>
</feature>
<evidence type="ECO:0000313" key="10">
    <source>
        <dbReference type="EMBL" id="CAB5023042.1"/>
    </source>
</evidence>
<dbReference type="Pfam" id="PF02361">
    <property type="entry name" value="CbiQ"/>
    <property type="match status" value="1"/>
</dbReference>
<dbReference type="InterPro" id="IPR012809">
    <property type="entry name" value="ECF_CbiQ"/>
</dbReference>
<dbReference type="InterPro" id="IPR051611">
    <property type="entry name" value="ECF_transporter_component"/>
</dbReference>
<dbReference type="CDD" id="cd16914">
    <property type="entry name" value="EcfT"/>
    <property type="match status" value="1"/>
</dbReference>
<evidence type="ECO:0000313" key="9">
    <source>
        <dbReference type="EMBL" id="CAB4933814.1"/>
    </source>
</evidence>
<dbReference type="EMBL" id="CAFABA010000126">
    <property type="protein sequence ID" value="CAB4835438.1"/>
    <property type="molecule type" value="Genomic_DNA"/>
</dbReference>
<evidence type="ECO:0000256" key="3">
    <source>
        <dbReference type="ARBA" id="ARBA00022692"/>
    </source>
</evidence>
<evidence type="ECO:0000256" key="2">
    <source>
        <dbReference type="ARBA" id="ARBA00022475"/>
    </source>
</evidence>